<dbReference type="EMBL" id="PZQS01000001">
    <property type="protein sequence ID" value="PVD39607.1"/>
    <property type="molecule type" value="Genomic_DNA"/>
</dbReference>
<keyword evidence="3" id="KW-1185">Reference proteome</keyword>
<feature type="compositionally biased region" description="Gly residues" evidence="1">
    <location>
        <begin position="84"/>
        <end position="98"/>
    </location>
</feature>
<name>A0A2T7Q1S7_POMCA</name>
<sequence>MSLSDLSCSQDLARGHAAGPSSLHTARWPARKVWKLREGQHPCLVRQRPRDSWSEALSLHRRPPPQGVTHRAQRKRMGCEMRGGKVGSPGGGSQRLGGNDGRRGITCSCCCLRGRAVEDISLLIL</sequence>
<evidence type="ECO:0000256" key="1">
    <source>
        <dbReference type="SAM" id="MobiDB-lite"/>
    </source>
</evidence>
<accession>A0A2T7Q1S7</accession>
<feature type="region of interest" description="Disordered" evidence="1">
    <location>
        <begin position="58"/>
        <end position="98"/>
    </location>
</feature>
<organism evidence="2 3">
    <name type="scientific">Pomacea canaliculata</name>
    <name type="common">Golden apple snail</name>
    <dbReference type="NCBI Taxonomy" id="400727"/>
    <lineage>
        <taxon>Eukaryota</taxon>
        <taxon>Metazoa</taxon>
        <taxon>Spiralia</taxon>
        <taxon>Lophotrochozoa</taxon>
        <taxon>Mollusca</taxon>
        <taxon>Gastropoda</taxon>
        <taxon>Caenogastropoda</taxon>
        <taxon>Architaenioglossa</taxon>
        <taxon>Ampullarioidea</taxon>
        <taxon>Ampullariidae</taxon>
        <taxon>Pomacea</taxon>
    </lineage>
</organism>
<protein>
    <submittedName>
        <fullName evidence="2">Uncharacterized protein</fullName>
    </submittedName>
</protein>
<proteinExistence type="predicted"/>
<evidence type="ECO:0000313" key="3">
    <source>
        <dbReference type="Proteomes" id="UP000245119"/>
    </source>
</evidence>
<comment type="caution">
    <text evidence="2">The sequence shown here is derived from an EMBL/GenBank/DDBJ whole genome shotgun (WGS) entry which is preliminary data.</text>
</comment>
<reference evidence="2 3" key="1">
    <citation type="submission" date="2018-04" db="EMBL/GenBank/DDBJ databases">
        <title>The genome of golden apple snail Pomacea canaliculata provides insight into stress tolerance and invasive adaptation.</title>
        <authorList>
            <person name="Liu C."/>
            <person name="Liu B."/>
            <person name="Ren Y."/>
            <person name="Zhang Y."/>
            <person name="Wang H."/>
            <person name="Li S."/>
            <person name="Jiang F."/>
            <person name="Yin L."/>
            <person name="Zhang G."/>
            <person name="Qian W."/>
            <person name="Fan W."/>
        </authorList>
    </citation>
    <scope>NUCLEOTIDE SEQUENCE [LARGE SCALE GENOMIC DNA]</scope>
    <source>
        <strain evidence="2">SZHN2017</strain>
        <tissue evidence="2">Muscle</tissue>
    </source>
</reference>
<gene>
    <name evidence="2" type="ORF">C0Q70_02242</name>
</gene>
<evidence type="ECO:0000313" key="2">
    <source>
        <dbReference type="EMBL" id="PVD39607.1"/>
    </source>
</evidence>
<dbReference type="AlphaFoldDB" id="A0A2T7Q1S7"/>
<dbReference type="Proteomes" id="UP000245119">
    <property type="component" value="Linkage Group LG1"/>
</dbReference>